<name>A0A7L8AGE1_9FLAO</name>
<dbReference type="InterPro" id="IPR027417">
    <property type="entry name" value="P-loop_NTPase"/>
</dbReference>
<reference evidence="2 3" key="1">
    <citation type="journal article" date="2016" name="Int. J. Syst. Evol. Microbiol.">
        <title>Polaribacter haliotis sp. nov., isolated from the gut of abalone Haliotis discus hannai.</title>
        <authorList>
            <person name="Kim Y.O."/>
            <person name="Park I.S."/>
            <person name="Park S."/>
            <person name="Nam B.H."/>
            <person name="Park J.M."/>
            <person name="Kim D.G."/>
            <person name="Yoon J.H."/>
        </authorList>
    </citation>
    <scope>NUCLEOTIDE SEQUENCE [LARGE SCALE GENOMIC DNA]</scope>
    <source>
        <strain evidence="2 3">KCTC 52418</strain>
    </source>
</reference>
<dbReference type="SUPFAM" id="SSF52540">
    <property type="entry name" value="P-loop containing nucleoside triphosphate hydrolases"/>
    <property type="match status" value="1"/>
</dbReference>
<dbReference type="PANTHER" id="PTHR34985">
    <property type="entry name" value="SLR0554 PROTEIN"/>
    <property type="match status" value="1"/>
</dbReference>
<proteinExistence type="predicted"/>
<dbReference type="InterPro" id="IPR007936">
    <property type="entry name" value="VapE-like_dom"/>
</dbReference>
<dbReference type="Pfam" id="PF05272">
    <property type="entry name" value="VapE-like_dom"/>
    <property type="match status" value="1"/>
</dbReference>
<dbReference type="OrthoDB" id="9801888at2"/>
<dbReference type="AlphaFoldDB" id="A0A7L8AGE1"/>
<dbReference type="Proteomes" id="UP000516764">
    <property type="component" value="Chromosome"/>
</dbReference>
<gene>
    <name evidence="2" type="ORF">H9I45_00910</name>
</gene>
<dbReference type="EMBL" id="CP061813">
    <property type="protein sequence ID" value="QOD61030.1"/>
    <property type="molecule type" value="Genomic_DNA"/>
</dbReference>
<dbReference type="Gene3D" id="3.40.50.300">
    <property type="entry name" value="P-loop containing nucleotide triphosphate hydrolases"/>
    <property type="match status" value="1"/>
</dbReference>
<keyword evidence="3" id="KW-1185">Reference proteome</keyword>
<sequence length="385" mass="45766">MDEQKLYVNIKLSNKTVFDLIDNYLKQRYDIVFNIISHEYLIKFKDSKKWKVLNENSLRIELTKKKIKFKKDDFYTYLGSNYIKQFNPLKEYFKNLNKWDEIDHIKKLISYIPTDDNIFFEYHLKKWLARTVKTALEEDFYNKQCIVFVQVEQNSGKSTLCRFLCPPELKKHIAENISDDRDGLVQLCKNLLINLDEIDKLSAKYINAYKSMFSKTHINIRLPYAKHNSHQTRNCSFIGSTNLINFLKDETGNVRWVCIELIGQIDFNYSKDIDINKVWEQAFHLAYKDEAFNCDLTVNDIKENEKRNANYKQSTIEEDLINQLFEKSDNRDHFMTTTTITMIIKKEYSSVSHIAIGKVLRKLKFKRINSKITGVKGYLIKLRKK</sequence>
<organism evidence="2 3">
    <name type="scientific">Polaribacter haliotis</name>
    <dbReference type="NCBI Taxonomy" id="1888915"/>
    <lineage>
        <taxon>Bacteria</taxon>
        <taxon>Pseudomonadati</taxon>
        <taxon>Bacteroidota</taxon>
        <taxon>Flavobacteriia</taxon>
        <taxon>Flavobacteriales</taxon>
        <taxon>Flavobacteriaceae</taxon>
    </lineage>
</organism>
<dbReference type="PANTHER" id="PTHR34985:SF1">
    <property type="entry name" value="SLR0554 PROTEIN"/>
    <property type="match status" value="1"/>
</dbReference>
<evidence type="ECO:0000259" key="1">
    <source>
        <dbReference type="Pfam" id="PF05272"/>
    </source>
</evidence>
<evidence type="ECO:0000313" key="3">
    <source>
        <dbReference type="Proteomes" id="UP000516764"/>
    </source>
</evidence>
<dbReference type="RefSeq" id="WP_088355049.1">
    <property type="nucleotide sequence ID" value="NZ_CP061813.1"/>
</dbReference>
<dbReference type="KEGG" id="phal:H9I45_00910"/>
<protein>
    <submittedName>
        <fullName evidence="2">Virulence-associated E family protein</fullName>
    </submittedName>
</protein>
<evidence type="ECO:0000313" key="2">
    <source>
        <dbReference type="EMBL" id="QOD61030.1"/>
    </source>
</evidence>
<feature type="domain" description="Virulence-associated protein E-like" evidence="1">
    <location>
        <begin position="96"/>
        <end position="311"/>
    </location>
</feature>
<accession>A0A7L8AGE1</accession>